<evidence type="ECO:0000313" key="2">
    <source>
        <dbReference type="EMBL" id="KAJ8028278.1"/>
    </source>
</evidence>
<comment type="caution">
    <text evidence="2">The sequence shown here is derived from an EMBL/GenBank/DDBJ whole genome shotgun (WGS) entry which is preliminary data.</text>
</comment>
<protein>
    <submittedName>
        <fullName evidence="2">Contactin-associated protein 1</fullName>
    </submittedName>
</protein>
<dbReference type="InterPro" id="IPR036056">
    <property type="entry name" value="Fibrinogen-like_C"/>
</dbReference>
<keyword evidence="3" id="KW-1185">Reference proteome</keyword>
<gene>
    <name evidence="2" type="ORF">HOLleu_30473</name>
</gene>
<dbReference type="EMBL" id="JAIZAY010000015">
    <property type="protein sequence ID" value="KAJ8028278.1"/>
    <property type="molecule type" value="Genomic_DNA"/>
</dbReference>
<dbReference type="SUPFAM" id="SSF56496">
    <property type="entry name" value="Fibrinogen C-terminal domain-like"/>
    <property type="match status" value="1"/>
</dbReference>
<feature type="compositionally biased region" description="Basic and acidic residues" evidence="1">
    <location>
        <begin position="1"/>
        <end position="11"/>
    </location>
</feature>
<proteinExistence type="predicted"/>
<dbReference type="OrthoDB" id="26719at2759"/>
<dbReference type="AlphaFoldDB" id="A0A9Q1BKD2"/>
<name>A0A9Q1BKD2_HOLLE</name>
<evidence type="ECO:0000256" key="1">
    <source>
        <dbReference type="SAM" id="MobiDB-lite"/>
    </source>
</evidence>
<accession>A0A9Q1BKD2</accession>
<evidence type="ECO:0000313" key="3">
    <source>
        <dbReference type="Proteomes" id="UP001152320"/>
    </source>
</evidence>
<dbReference type="Gene3D" id="2.60.120.1000">
    <property type="match status" value="1"/>
</dbReference>
<feature type="region of interest" description="Disordered" evidence="1">
    <location>
        <begin position="1"/>
        <end position="45"/>
    </location>
</feature>
<reference evidence="2" key="1">
    <citation type="submission" date="2021-10" db="EMBL/GenBank/DDBJ databases">
        <title>Tropical sea cucumber genome reveals ecological adaptation and Cuvierian tubules defense mechanism.</title>
        <authorList>
            <person name="Chen T."/>
        </authorList>
    </citation>
    <scope>NUCLEOTIDE SEQUENCE</scope>
    <source>
        <strain evidence="2">Nanhai2018</strain>
        <tissue evidence="2">Muscle</tissue>
    </source>
</reference>
<sequence length="348" mass="38031">MPQESLRHSEPSEEGAPAPTLTPSRTNQSGLSTAQTRMTEQTSTENPLDTFIFKIFNLTSTSNTNYSSVVPTVVTNSFPTSATTSRSIPVTTKNTPIATTPTTTITTSVRTTPIETNFSNSTVQLPVTISEPVTQVLSSTVEPTTSKAIPKTCNEVWKNKIEEPGMYLIDPDGVGGTEPFQVYCDEGFTLVRHRRSYLEVRVTNHEEPGSFVFRPKYPVSVDQLKALTAKSQFCDQYIKYECRSAVLLYGSKNAGSVNYGWLVSIDGEKLVNWGGAPTNSSLCACGVDDSCVSPGLPCNCDGDSRIKLIDEGVLMDKSVLPITEVRLGDTGGRREHGRLWLGYLRCFD</sequence>
<dbReference type="Proteomes" id="UP001152320">
    <property type="component" value="Chromosome 15"/>
</dbReference>
<organism evidence="2 3">
    <name type="scientific">Holothuria leucospilota</name>
    <name type="common">Black long sea cucumber</name>
    <name type="synonym">Mertensiothuria leucospilota</name>
    <dbReference type="NCBI Taxonomy" id="206669"/>
    <lineage>
        <taxon>Eukaryota</taxon>
        <taxon>Metazoa</taxon>
        <taxon>Echinodermata</taxon>
        <taxon>Eleutherozoa</taxon>
        <taxon>Echinozoa</taxon>
        <taxon>Holothuroidea</taxon>
        <taxon>Aspidochirotacea</taxon>
        <taxon>Aspidochirotida</taxon>
        <taxon>Holothuriidae</taxon>
        <taxon>Holothuria</taxon>
    </lineage>
</organism>
<feature type="compositionally biased region" description="Polar residues" evidence="1">
    <location>
        <begin position="21"/>
        <end position="45"/>
    </location>
</feature>